<reference evidence="6 7" key="1">
    <citation type="submission" date="2019-09" db="EMBL/GenBank/DDBJ databases">
        <title>Genome sequence of Roseospira marina, one of the more divergent members of the non-sulfur purple photosynthetic bacterial family, the Rhodospirillaceae.</title>
        <authorList>
            <person name="Meyer T."/>
            <person name="Kyndt J."/>
        </authorList>
    </citation>
    <scope>NUCLEOTIDE SEQUENCE [LARGE SCALE GENOMIC DNA]</scope>
    <source>
        <strain evidence="6 7">DSM 15113</strain>
    </source>
</reference>
<accession>A0A5M6IAB7</accession>
<protein>
    <submittedName>
        <fullName evidence="6">Glycosyltransferase</fullName>
    </submittedName>
</protein>
<dbReference type="AlphaFoldDB" id="A0A5M6IAB7"/>
<dbReference type="Pfam" id="PF00535">
    <property type="entry name" value="Glycos_transf_2"/>
    <property type="match status" value="1"/>
</dbReference>
<evidence type="ECO:0000256" key="2">
    <source>
        <dbReference type="ARBA" id="ARBA00022676"/>
    </source>
</evidence>
<evidence type="ECO:0000313" key="7">
    <source>
        <dbReference type="Proteomes" id="UP000324065"/>
    </source>
</evidence>
<proteinExistence type="inferred from homology"/>
<dbReference type="Proteomes" id="UP000324065">
    <property type="component" value="Unassembled WGS sequence"/>
</dbReference>
<keyword evidence="7" id="KW-1185">Reference proteome</keyword>
<dbReference type="PANTHER" id="PTHR43179:SF12">
    <property type="entry name" value="GALACTOFURANOSYLTRANSFERASE GLFT2"/>
    <property type="match status" value="1"/>
</dbReference>
<keyword evidence="2" id="KW-0328">Glycosyltransferase</keyword>
<dbReference type="SUPFAM" id="SSF53448">
    <property type="entry name" value="Nucleotide-diphospho-sugar transferases"/>
    <property type="match status" value="1"/>
</dbReference>
<dbReference type="Gene3D" id="3.90.550.10">
    <property type="entry name" value="Spore Coat Polysaccharide Biosynthesis Protein SpsA, Chain A"/>
    <property type="match status" value="1"/>
</dbReference>
<sequence>MFASAPGSSSRGEGTSPDGIPQGLLRPDTPRHPALGPIGAVVVTYNAGPGVGDRLRRLSAQVDAVVVVDNGSDAATVEALRAAAADDPALRWIGNPDNRGLAAAQNQGLAAVLGAGFAWVLLMDDDSTPAPDMVAVLAAVEAARPGAFDLLAPRLRYPDIGRVPGFVTGLGWRVRKAPAPIQGVLEDPVFVIASGSLIRAAAARAVGPMREDFFIDYLDVDYSFRLRRAGGRIAVAGAAVLDHALGRQSAHRLLGRTVWTSNHTAFRYHAMARNRARLWRGWARVHPGWALQDMAALLAQILRVLLWEADGRAKAGAILRGLWRGLLSLPAARPAARSPAADA</sequence>
<comment type="caution">
    <text evidence="6">The sequence shown here is derived from an EMBL/GenBank/DDBJ whole genome shotgun (WGS) entry which is preliminary data.</text>
</comment>
<feature type="compositionally biased region" description="Polar residues" evidence="4">
    <location>
        <begin position="1"/>
        <end position="13"/>
    </location>
</feature>
<dbReference type="EMBL" id="VWPJ01000013">
    <property type="protein sequence ID" value="KAA5604887.1"/>
    <property type="molecule type" value="Genomic_DNA"/>
</dbReference>
<dbReference type="InterPro" id="IPR001173">
    <property type="entry name" value="Glyco_trans_2-like"/>
</dbReference>
<dbReference type="InterPro" id="IPR029044">
    <property type="entry name" value="Nucleotide-diphossugar_trans"/>
</dbReference>
<evidence type="ECO:0000256" key="4">
    <source>
        <dbReference type="SAM" id="MobiDB-lite"/>
    </source>
</evidence>
<gene>
    <name evidence="6" type="ORF">F1188_13780</name>
</gene>
<comment type="similarity">
    <text evidence="1">Belongs to the glycosyltransferase 2 family.</text>
</comment>
<dbReference type="OrthoDB" id="9771846at2"/>
<feature type="region of interest" description="Disordered" evidence="4">
    <location>
        <begin position="1"/>
        <end position="31"/>
    </location>
</feature>
<keyword evidence="3 6" id="KW-0808">Transferase</keyword>
<name>A0A5M6IAB7_9PROT</name>
<evidence type="ECO:0000256" key="3">
    <source>
        <dbReference type="ARBA" id="ARBA00022679"/>
    </source>
</evidence>
<evidence type="ECO:0000313" key="6">
    <source>
        <dbReference type="EMBL" id="KAA5604887.1"/>
    </source>
</evidence>
<evidence type="ECO:0000259" key="5">
    <source>
        <dbReference type="Pfam" id="PF00535"/>
    </source>
</evidence>
<organism evidence="6 7">
    <name type="scientific">Roseospira marina</name>
    <dbReference type="NCBI Taxonomy" id="140057"/>
    <lineage>
        <taxon>Bacteria</taxon>
        <taxon>Pseudomonadati</taxon>
        <taxon>Pseudomonadota</taxon>
        <taxon>Alphaproteobacteria</taxon>
        <taxon>Rhodospirillales</taxon>
        <taxon>Rhodospirillaceae</taxon>
        <taxon>Roseospira</taxon>
    </lineage>
</organism>
<dbReference type="GO" id="GO:0016757">
    <property type="term" value="F:glycosyltransferase activity"/>
    <property type="evidence" value="ECO:0007669"/>
    <property type="project" value="UniProtKB-KW"/>
</dbReference>
<dbReference type="PANTHER" id="PTHR43179">
    <property type="entry name" value="RHAMNOSYLTRANSFERASE WBBL"/>
    <property type="match status" value="1"/>
</dbReference>
<feature type="domain" description="Glycosyltransferase 2-like" evidence="5">
    <location>
        <begin position="41"/>
        <end position="139"/>
    </location>
</feature>
<evidence type="ECO:0000256" key="1">
    <source>
        <dbReference type="ARBA" id="ARBA00006739"/>
    </source>
</evidence>